<feature type="region of interest" description="Disordered" evidence="1">
    <location>
        <begin position="200"/>
        <end position="226"/>
    </location>
</feature>
<evidence type="ECO:0000256" key="2">
    <source>
        <dbReference type="SAM" id="Phobius"/>
    </source>
</evidence>
<keyword evidence="2" id="KW-1133">Transmembrane helix</keyword>
<feature type="compositionally biased region" description="Basic and acidic residues" evidence="1">
    <location>
        <begin position="8"/>
        <end position="18"/>
    </location>
</feature>
<reference evidence="3" key="1">
    <citation type="submission" date="2021-02" db="EMBL/GenBank/DDBJ databases">
        <authorList>
            <person name="Nowell W R."/>
        </authorList>
    </citation>
    <scope>NUCLEOTIDE SEQUENCE</scope>
</reference>
<evidence type="ECO:0000256" key="1">
    <source>
        <dbReference type="SAM" id="MobiDB-lite"/>
    </source>
</evidence>
<protein>
    <submittedName>
        <fullName evidence="3">Uncharacterized protein</fullName>
    </submittedName>
</protein>
<dbReference type="EMBL" id="CAJOBB010004113">
    <property type="protein sequence ID" value="CAF4074618.1"/>
    <property type="molecule type" value="Genomic_DNA"/>
</dbReference>
<evidence type="ECO:0000313" key="3">
    <source>
        <dbReference type="EMBL" id="CAF1462562.1"/>
    </source>
</evidence>
<organism evidence="3 5">
    <name type="scientific">Adineta steineri</name>
    <dbReference type="NCBI Taxonomy" id="433720"/>
    <lineage>
        <taxon>Eukaryota</taxon>
        <taxon>Metazoa</taxon>
        <taxon>Spiralia</taxon>
        <taxon>Gnathifera</taxon>
        <taxon>Rotifera</taxon>
        <taxon>Eurotatoria</taxon>
        <taxon>Bdelloidea</taxon>
        <taxon>Adinetida</taxon>
        <taxon>Adinetidae</taxon>
        <taxon>Adineta</taxon>
    </lineage>
</organism>
<feature type="region of interest" description="Disordered" evidence="1">
    <location>
        <begin position="8"/>
        <end position="27"/>
    </location>
</feature>
<dbReference type="AlphaFoldDB" id="A0A815QGH5"/>
<feature type="transmembrane region" description="Helical" evidence="2">
    <location>
        <begin position="240"/>
        <end position="264"/>
    </location>
</feature>
<keyword evidence="2" id="KW-0812">Transmembrane</keyword>
<feature type="transmembrane region" description="Helical" evidence="2">
    <location>
        <begin position="163"/>
        <end position="185"/>
    </location>
</feature>
<comment type="caution">
    <text evidence="3">The sequence shown here is derived from an EMBL/GenBank/DDBJ whole genome shotgun (WGS) entry which is preliminary data.</text>
</comment>
<accession>A0A815QGH5</accession>
<name>A0A815QGH5_9BILA</name>
<proteinExistence type="predicted"/>
<dbReference type="EMBL" id="CAJNOE010001997">
    <property type="protein sequence ID" value="CAF1462562.1"/>
    <property type="molecule type" value="Genomic_DNA"/>
</dbReference>
<dbReference type="Proteomes" id="UP000663868">
    <property type="component" value="Unassembled WGS sequence"/>
</dbReference>
<keyword evidence="2" id="KW-0472">Membrane</keyword>
<evidence type="ECO:0000313" key="5">
    <source>
        <dbReference type="Proteomes" id="UP000663860"/>
    </source>
</evidence>
<dbReference type="Proteomes" id="UP000663860">
    <property type="component" value="Unassembled WGS sequence"/>
</dbReference>
<feature type="transmembrane region" description="Helical" evidence="2">
    <location>
        <begin position="270"/>
        <end position="291"/>
    </location>
</feature>
<evidence type="ECO:0000313" key="4">
    <source>
        <dbReference type="EMBL" id="CAF4074618.1"/>
    </source>
</evidence>
<sequence>MFHIEWKEVGQDNEKNDKNSNATTTNTPVQSFIERTSQLATTTIIVTAPERARQSSPKKKLLILYTKIIDGDKVQNIVFLVVIITLVFGTACMAFVQGCFLANITLYPDGPCPRYGIMDCYAGAGNNDIHFNCAPGLQANSTQFNNSATCFRWIVRDMSINDVVTQFGACTGLLHALCAIVQLALRFLIYSMSKRVQTSNEEQEENAARSTADIRSPSAQNKEGKENNEIIYTQENSNRLLCRCICIGIFIISPLVAVALFSCYKISTTALTYIILLTVTLVSVIAFLWVVDTEVDNVEDTQLAAIVRDHLKTQTSEENKNEKNKISQIIKGLKKEDLETLFYEILNK</sequence>
<gene>
    <name evidence="3" type="ORF">IZO911_LOCUS43005</name>
    <name evidence="4" type="ORF">KXQ929_LOCUS32963</name>
</gene>
<feature type="transmembrane region" description="Helical" evidence="2">
    <location>
        <begin position="77"/>
        <end position="104"/>
    </location>
</feature>